<keyword evidence="2" id="KW-0812">Transmembrane</keyword>
<organism evidence="4 5">
    <name type="scientific">Aromatoleum bremense</name>
    <dbReference type="NCBI Taxonomy" id="76115"/>
    <lineage>
        <taxon>Bacteria</taxon>
        <taxon>Pseudomonadati</taxon>
        <taxon>Pseudomonadota</taxon>
        <taxon>Betaproteobacteria</taxon>
        <taxon>Rhodocyclales</taxon>
        <taxon>Rhodocyclaceae</taxon>
        <taxon>Aromatoleum</taxon>
    </lineage>
</organism>
<accession>A0ABX1NYF9</accession>
<feature type="compositionally biased region" description="Polar residues" evidence="1">
    <location>
        <begin position="32"/>
        <end position="43"/>
    </location>
</feature>
<feature type="region of interest" description="Disordered" evidence="1">
    <location>
        <begin position="30"/>
        <end position="51"/>
    </location>
</feature>
<dbReference type="InterPro" id="IPR007379">
    <property type="entry name" value="Tim44-like_dom"/>
</dbReference>
<protein>
    <submittedName>
        <fullName evidence="4">Tim44 domain-containing protein</fullName>
    </submittedName>
</protein>
<dbReference type="PANTHER" id="PTHR41542">
    <property type="entry name" value="BLL5807 PROTEIN"/>
    <property type="match status" value="1"/>
</dbReference>
<proteinExistence type="predicted"/>
<feature type="transmembrane region" description="Helical" evidence="2">
    <location>
        <begin position="97"/>
        <end position="118"/>
    </location>
</feature>
<evidence type="ECO:0000259" key="3">
    <source>
        <dbReference type="SMART" id="SM00978"/>
    </source>
</evidence>
<dbReference type="RefSeq" id="WP_169203176.1">
    <property type="nucleotide sequence ID" value="NZ_CP059467.1"/>
</dbReference>
<dbReference type="SMART" id="SM00978">
    <property type="entry name" value="Tim44"/>
    <property type="match status" value="1"/>
</dbReference>
<dbReference type="EMBL" id="WTVP01000041">
    <property type="protein sequence ID" value="NMG16606.1"/>
    <property type="molecule type" value="Genomic_DNA"/>
</dbReference>
<sequence>MKRFFLTLFALVLSVGLTLPDAEAKRLGSGKSFGTQRDATTQAPAAPMARSADTAPNAAAAAGQAAKKNSWMGPLAGLAAGLGLAALASHLGMGEGLANILMIALLAMAAFAVFRLVMRKRSTAPAMQYAGAGAGGGTVAMPAQASGAPAVAAAAHSGAGMLPAGFDAEAFVRQAKLNFVRLQAANDARNLDDLREFVAPEMFAELQMQIQERGDAVQRTEVVDLHAEVVGYAEEAQRHLVSVRFHGLIREETGAAPVEFDERWHLAKALDGSRGWVVAGIQQSH</sequence>
<dbReference type="Proteomes" id="UP000633943">
    <property type="component" value="Unassembled WGS sequence"/>
</dbReference>
<evidence type="ECO:0000313" key="5">
    <source>
        <dbReference type="Proteomes" id="UP000633943"/>
    </source>
</evidence>
<name>A0ABX1NYF9_9RHOO</name>
<dbReference type="InterPro" id="IPR032710">
    <property type="entry name" value="NTF2-like_dom_sf"/>
</dbReference>
<dbReference type="SUPFAM" id="SSF54427">
    <property type="entry name" value="NTF2-like"/>
    <property type="match status" value="1"/>
</dbReference>
<dbReference type="Pfam" id="PF04280">
    <property type="entry name" value="Tim44"/>
    <property type="match status" value="1"/>
</dbReference>
<keyword evidence="2" id="KW-0472">Membrane</keyword>
<dbReference type="PANTHER" id="PTHR41542:SF1">
    <property type="entry name" value="BLL5807 PROTEIN"/>
    <property type="match status" value="1"/>
</dbReference>
<comment type="caution">
    <text evidence="4">The sequence shown here is derived from an EMBL/GenBank/DDBJ whole genome shotgun (WGS) entry which is preliminary data.</text>
</comment>
<evidence type="ECO:0000313" key="4">
    <source>
        <dbReference type="EMBL" id="NMG16606.1"/>
    </source>
</evidence>
<dbReference type="Gene3D" id="3.10.450.240">
    <property type="match status" value="1"/>
</dbReference>
<keyword evidence="5" id="KW-1185">Reference proteome</keyword>
<gene>
    <name evidence="4" type="ORF">GPA24_13830</name>
</gene>
<keyword evidence="2" id="KW-1133">Transmembrane helix</keyword>
<feature type="domain" description="Tim44-like" evidence="3">
    <location>
        <begin position="152"/>
        <end position="283"/>
    </location>
</feature>
<reference evidence="4 5" key="1">
    <citation type="submission" date="2019-12" db="EMBL/GenBank/DDBJ databases">
        <title>Comparative genomics gives insights into the taxonomy of the Azoarcus-Aromatoleum group and reveals separate origins of nif in the plant-associated Azoarcus and non-plant-associated Aromatoleum sub-groups.</title>
        <authorList>
            <person name="Lafos M."/>
            <person name="Maluk M."/>
            <person name="Batista M."/>
            <person name="Junghare M."/>
            <person name="Carmona M."/>
            <person name="Faoro H."/>
            <person name="Cruz L.M."/>
            <person name="Battistoni F."/>
            <person name="De Souza E."/>
            <person name="Pedrosa F."/>
            <person name="Chen W.-M."/>
            <person name="Poole P.S."/>
            <person name="Dixon R.A."/>
            <person name="James E.K."/>
        </authorList>
    </citation>
    <scope>NUCLEOTIDE SEQUENCE [LARGE SCALE GENOMIC DNA]</scope>
    <source>
        <strain evidence="4 5">PbN1</strain>
    </source>
</reference>
<evidence type="ECO:0000256" key="1">
    <source>
        <dbReference type="SAM" id="MobiDB-lite"/>
    </source>
</evidence>
<evidence type="ECO:0000256" key="2">
    <source>
        <dbReference type="SAM" id="Phobius"/>
    </source>
</evidence>